<dbReference type="InterPro" id="IPR024601">
    <property type="entry name" value="Peptidase_M1_pepN_C"/>
</dbReference>
<feature type="domain" description="Peptidase M1 alanyl aminopeptidase Ig-like fold" evidence="14">
    <location>
        <begin position="451"/>
        <end position="544"/>
    </location>
</feature>
<dbReference type="GO" id="GO:0008270">
    <property type="term" value="F:zinc ion binding"/>
    <property type="evidence" value="ECO:0007669"/>
    <property type="project" value="InterPro"/>
</dbReference>
<evidence type="ECO:0000256" key="1">
    <source>
        <dbReference type="ARBA" id="ARBA00000098"/>
    </source>
</evidence>
<dbReference type="Proteomes" id="UP000823934">
    <property type="component" value="Unassembled WGS sequence"/>
</dbReference>
<keyword evidence="7" id="KW-0645">Protease</keyword>
<dbReference type="GO" id="GO:0016285">
    <property type="term" value="F:alanyl aminopeptidase activity"/>
    <property type="evidence" value="ECO:0007669"/>
    <property type="project" value="UniProtKB-EC"/>
</dbReference>
<keyword evidence="10" id="KW-0862">Zinc</keyword>
<dbReference type="Pfam" id="PF17900">
    <property type="entry name" value="Peptidase_M1_N"/>
    <property type="match status" value="1"/>
</dbReference>
<feature type="domain" description="Peptidase M1 alanyl aminopeptidase C-terminal" evidence="15">
    <location>
        <begin position="549"/>
        <end position="852"/>
    </location>
</feature>
<dbReference type="SUPFAM" id="SSF63737">
    <property type="entry name" value="Leukotriene A4 hydrolase N-terminal domain"/>
    <property type="match status" value="1"/>
</dbReference>
<evidence type="ECO:0000256" key="11">
    <source>
        <dbReference type="ARBA" id="ARBA00023049"/>
    </source>
</evidence>
<dbReference type="Gene3D" id="2.60.40.1840">
    <property type="match status" value="1"/>
</dbReference>
<evidence type="ECO:0000256" key="8">
    <source>
        <dbReference type="ARBA" id="ARBA00022723"/>
    </source>
</evidence>
<sequence>MPFSYKNDNQIYRLDYQAPHFTIRDYTLEFQLNPTKTTVTGTFQIEFSDEHQAPFEVKLHGSNELILEAILINNKLLDPSEYVFNQNDLTLIFPERCNKVTIINHIDPSSNTELSGLYISNDLFCSDCEPQGFRNITYFFDRPDVMTNYRVKLIAEKKYPTLLSNGNLIEEGIIDDTYHYAIWEDPFFKPTYLFAIVAGDLEFIEDHHIRPNGTKVRLRVYADQKDIGRCQFALDSLKKAMKWDEERFGLICDLDYYNLVAVDDFNSGAMENKGLNLFNTSCILATPETATDGEFNFVEAVVGHEYFHNWTGNRITCQDWFNLSLKEGLTVFREQEFISQEQHPGIRRIEDVNFLRTYQFPYDQGPLSHAVRPDAVGSVENIYTTTTYEKGAEIIRLYQTILGKEGFDRGFQRYINEFDGMAVTVDDFYAIMKAENPRLFDNFPLWYSQKGTPILKAATEYYPDKKELRLSLKQFLYDPVTKALQQPMPIPVKYALFSQSGEMILEETFTLTTHQQCLVFHNIEEIPVISLLRDFSAPVVLDYEYSLSELKTLIAHETDYFAKWEALQNLIIKVIFSKELSGDQMAKMIGDAFTPLFDFAYEDPAFCAKLLTFADDGYYLGLMETENVLHLRMLRHKIETHIATRFKNEWLKLYQDFQADDIDARAIKNIALQFLSALPECHELVVKQYYESHNMTDISWALKYAVWQDIPERNAMINHFYEKYQAYPTLIDRWFGLQERNPNLTMETLEKIVAHPGFNQSNPNRARAIVGAIGRNRYALAKIGSPLYQWIAQQILEIDKLNSVTAARLVTPFTKLTRLPEPLQSEVSTIINDMMKTPNISNNLFDQLKRIIQ</sequence>
<dbReference type="Gene3D" id="2.60.40.1730">
    <property type="entry name" value="tricorn interacting facor f3 domain"/>
    <property type="match status" value="1"/>
</dbReference>
<protein>
    <recommendedName>
        <fullName evidence="5 12">Aminopeptidase N</fullName>
        <ecNumber evidence="4 12">3.4.11.2</ecNumber>
    </recommendedName>
</protein>
<dbReference type="AlphaFoldDB" id="A0A9D1TUZ3"/>
<evidence type="ECO:0000256" key="2">
    <source>
        <dbReference type="ARBA" id="ARBA00001947"/>
    </source>
</evidence>
<dbReference type="GO" id="GO:0008237">
    <property type="term" value="F:metallopeptidase activity"/>
    <property type="evidence" value="ECO:0007669"/>
    <property type="project" value="UniProtKB-UniRule"/>
</dbReference>
<comment type="similarity">
    <text evidence="3">Belongs to the peptidase M1 family.</text>
</comment>
<dbReference type="Pfam" id="PF17432">
    <property type="entry name" value="DUF3458_C"/>
    <property type="match status" value="1"/>
</dbReference>
<dbReference type="PRINTS" id="PR00756">
    <property type="entry name" value="ALADIPTASE"/>
</dbReference>
<gene>
    <name evidence="17" type="primary">pepN</name>
    <name evidence="17" type="ORF">H9889_10620</name>
</gene>
<dbReference type="InterPro" id="IPR027268">
    <property type="entry name" value="Peptidase_M4/M1_CTD_sf"/>
</dbReference>
<evidence type="ECO:0000259" key="16">
    <source>
        <dbReference type="Pfam" id="PF17900"/>
    </source>
</evidence>
<dbReference type="Pfam" id="PF11940">
    <property type="entry name" value="DUF3458"/>
    <property type="match status" value="1"/>
</dbReference>
<dbReference type="InterPro" id="IPR045357">
    <property type="entry name" value="Aminopeptidase_N-like_N"/>
</dbReference>
<dbReference type="CDD" id="cd09600">
    <property type="entry name" value="M1_APN"/>
    <property type="match status" value="1"/>
</dbReference>
<dbReference type="PANTHER" id="PTHR46322:SF1">
    <property type="entry name" value="PUROMYCIN-SENSITIVE AMINOPEPTIDASE"/>
    <property type="match status" value="1"/>
</dbReference>
<dbReference type="InterPro" id="IPR014782">
    <property type="entry name" value="Peptidase_M1_dom"/>
</dbReference>
<keyword evidence="11" id="KW-0482">Metalloprotease</keyword>
<proteinExistence type="inferred from homology"/>
<dbReference type="InterPro" id="IPR037144">
    <property type="entry name" value="Peptidase_M1_pepN_C_sf"/>
</dbReference>
<feature type="domain" description="Aminopeptidase N-like N-terminal" evidence="16">
    <location>
        <begin position="25"/>
        <end position="193"/>
    </location>
</feature>
<dbReference type="InterPro" id="IPR001930">
    <property type="entry name" value="Peptidase_M1"/>
</dbReference>
<name>A0A9D1TUZ3_9GAMM</name>
<evidence type="ECO:0000313" key="17">
    <source>
        <dbReference type="EMBL" id="HIW07756.1"/>
    </source>
</evidence>
<dbReference type="PANTHER" id="PTHR46322">
    <property type="entry name" value="PUROMYCIN-SENSITIVE AMINOPEPTIDASE"/>
    <property type="match status" value="1"/>
</dbReference>
<evidence type="ECO:0000256" key="6">
    <source>
        <dbReference type="ARBA" id="ARBA00022438"/>
    </source>
</evidence>
<dbReference type="Pfam" id="PF01433">
    <property type="entry name" value="Peptidase_M1"/>
    <property type="match status" value="1"/>
</dbReference>
<dbReference type="InterPro" id="IPR038438">
    <property type="entry name" value="PepN_Ig-like_sf"/>
</dbReference>
<evidence type="ECO:0000256" key="4">
    <source>
        <dbReference type="ARBA" id="ARBA00012564"/>
    </source>
</evidence>
<evidence type="ECO:0000256" key="12">
    <source>
        <dbReference type="NCBIfam" id="TIGR02414"/>
    </source>
</evidence>
<dbReference type="SUPFAM" id="SSF55486">
    <property type="entry name" value="Metalloproteases ('zincins'), catalytic domain"/>
    <property type="match status" value="1"/>
</dbReference>
<reference evidence="17" key="1">
    <citation type="journal article" date="2021" name="PeerJ">
        <title>Extensive microbial diversity within the chicken gut microbiome revealed by metagenomics and culture.</title>
        <authorList>
            <person name="Gilroy R."/>
            <person name="Ravi A."/>
            <person name="Getino M."/>
            <person name="Pursley I."/>
            <person name="Horton D.L."/>
            <person name="Alikhan N.F."/>
            <person name="Baker D."/>
            <person name="Gharbi K."/>
            <person name="Hall N."/>
            <person name="Watson M."/>
            <person name="Adriaenssens E.M."/>
            <person name="Foster-Nyarko E."/>
            <person name="Jarju S."/>
            <person name="Secka A."/>
            <person name="Antonio M."/>
            <person name="Oren A."/>
            <person name="Chaudhuri R.R."/>
            <person name="La Ragione R."/>
            <person name="Hildebrand F."/>
            <person name="Pallen M.J."/>
        </authorList>
    </citation>
    <scope>NUCLEOTIDE SEQUENCE</scope>
    <source>
        <strain evidence="17">CHK160-9182</strain>
    </source>
</reference>
<dbReference type="Gene3D" id="1.10.390.10">
    <property type="entry name" value="Neutral Protease Domain 2"/>
    <property type="match status" value="1"/>
</dbReference>
<dbReference type="EMBL" id="DXHP01000232">
    <property type="protein sequence ID" value="HIW07756.1"/>
    <property type="molecule type" value="Genomic_DNA"/>
</dbReference>
<evidence type="ECO:0000256" key="3">
    <source>
        <dbReference type="ARBA" id="ARBA00010136"/>
    </source>
</evidence>
<keyword evidence="9 17" id="KW-0378">Hydrolase</keyword>
<evidence type="ECO:0000256" key="7">
    <source>
        <dbReference type="ARBA" id="ARBA00022670"/>
    </source>
</evidence>
<dbReference type="FunFam" id="3.30.2010.30:FF:000002">
    <property type="entry name" value="Putative aminopeptidase N"/>
    <property type="match status" value="1"/>
</dbReference>
<evidence type="ECO:0000256" key="5">
    <source>
        <dbReference type="ARBA" id="ARBA00015611"/>
    </source>
</evidence>
<dbReference type="InterPro" id="IPR042097">
    <property type="entry name" value="Aminopeptidase_N-like_N_sf"/>
</dbReference>
<evidence type="ECO:0000259" key="15">
    <source>
        <dbReference type="Pfam" id="PF17432"/>
    </source>
</evidence>
<accession>A0A9D1TUZ3</accession>
<dbReference type="InterPro" id="IPR035414">
    <property type="entry name" value="Peptidase_M1_pepN_Ig-like"/>
</dbReference>
<evidence type="ECO:0000259" key="13">
    <source>
        <dbReference type="Pfam" id="PF01433"/>
    </source>
</evidence>
<reference evidence="17" key="2">
    <citation type="submission" date="2021-04" db="EMBL/GenBank/DDBJ databases">
        <authorList>
            <person name="Gilroy R."/>
        </authorList>
    </citation>
    <scope>NUCLEOTIDE SEQUENCE</scope>
    <source>
        <strain evidence="17">CHK160-9182</strain>
    </source>
</reference>
<dbReference type="NCBIfam" id="TIGR02414">
    <property type="entry name" value="pepN_proteo"/>
    <property type="match status" value="1"/>
</dbReference>
<evidence type="ECO:0000256" key="10">
    <source>
        <dbReference type="ARBA" id="ARBA00022833"/>
    </source>
</evidence>
<evidence type="ECO:0000313" key="18">
    <source>
        <dbReference type="Proteomes" id="UP000823934"/>
    </source>
</evidence>
<evidence type="ECO:0000259" key="14">
    <source>
        <dbReference type="Pfam" id="PF11940"/>
    </source>
</evidence>
<keyword evidence="6 17" id="KW-0031">Aminopeptidase</keyword>
<dbReference type="Gene3D" id="1.25.50.10">
    <property type="entry name" value="Peptidase M1, alanyl aminopeptidase, C-terminal domain"/>
    <property type="match status" value="1"/>
</dbReference>
<dbReference type="InterPro" id="IPR012779">
    <property type="entry name" value="Peptidase_M1_pepN"/>
</dbReference>
<comment type="cofactor">
    <cofactor evidence="2">
        <name>Zn(2+)</name>
        <dbReference type="ChEBI" id="CHEBI:29105"/>
    </cofactor>
</comment>
<comment type="caution">
    <text evidence="17">The sequence shown here is derived from an EMBL/GenBank/DDBJ whole genome shotgun (WGS) entry which is preliminary data.</text>
</comment>
<evidence type="ECO:0000256" key="9">
    <source>
        <dbReference type="ARBA" id="ARBA00022801"/>
    </source>
</evidence>
<keyword evidence="8" id="KW-0479">Metal-binding</keyword>
<comment type="catalytic activity">
    <reaction evidence="1">
        <text>Release of an N-terminal amino acid, Xaa-|-Yaa- from a peptide, amide or arylamide. Xaa is preferably Ala, but may be most amino acids including Pro (slow action). When a terminal hydrophobic residue is followed by a prolyl residue, the two may be released as an intact Xaa-Pro dipeptide.</text>
        <dbReference type="EC" id="3.4.11.2"/>
    </reaction>
</comment>
<feature type="domain" description="Peptidase M1 membrane alanine aminopeptidase" evidence="13">
    <location>
        <begin position="232"/>
        <end position="434"/>
    </location>
</feature>
<organism evidence="17 18">
    <name type="scientific">Candidatus Ignatzschineria merdigallinarum</name>
    <dbReference type="NCBI Taxonomy" id="2838621"/>
    <lineage>
        <taxon>Bacteria</taxon>
        <taxon>Pseudomonadati</taxon>
        <taxon>Pseudomonadota</taxon>
        <taxon>Gammaproteobacteria</taxon>
        <taxon>Cardiobacteriales</taxon>
        <taxon>Ignatzschineriaceae</taxon>
        <taxon>Ignatzschineria</taxon>
    </lineage>
</organism>
<dbReference type="Gene3D" id="3.30.2010.30">
    <property type="match status" value="1"/>
</dbReference>
<dbReference type="EC" id="3.4.11.2" evidence="4 12"/>
<dbReference type="GO" id="GO:0006508">
    <property type="term" value="P:proteolysis"/>
    <property type="evidence" value="ECO:0007669"/>
    <property type="project" value="UniProtKB-UniRule"/>
</dbReference>